<dbReference type="InterPro" id="IPR025390">
    <property type="entry name" value="Dsc3_C"/>
</dbReference>
<feature type="compositionally biased region" description="Low complexity" evidence="1">
    <location>
        <begin position="12"/>
        <end position="23"/>
    </location>
</feature>
<dbReference type="SUPFAM" id="SSF54236">
    <property type="entry name" value="Ubiquitin-like"/>
    <property type="match status" value="1"/>
</dbReference>
<comment type="caution">
    <text evidence="5">The sequence shown here is derived from an EMBL/GenBank/DDBJ whole genome shotgun (WGS) entry which is preliminary data.</text>
</comment>
<feature type="region of interest" description="Disordered" evidence="1">
    <location>
        <begin position="102"/>
        <end position="188"/>
    </location>
</feature>
<feature type="domain" description="DSC E3 ubiquitin ligase complex subunit 3 C-terminal" evidence="4">
    <location>
        <begin position="257"/>
        <end position="401"/>
    </location>
</feature>
<proteinExistence type="predicted"/>
<protein>
    <recommendedName>
        <fullName evidence="7">Ubiquitin-like domain-containing protein</fullName>
    </recommendedName>
</protein>
<dbReference type="CDD" id="cd17039">
    <property type="entry name" value="Ubl_ubiquitin_like"/>
    <property type="match status" value="1"/>
</dbReference>
<organism evidence="5 6">
    <name type="scientific">Zalerion maritima</name>
    <dbReference type="NCBI Taxonomy" id="339359"/>
    <lineage>
        <taxon>Eukaryota</taxon>
        <taxon>Fungi</taxon>
        <taxon>Dikarya</taxon>
        <taxon>Ascomycota</taxon>
        <taxon>Pezizomycotina</taxon>
        <taxon>Sordariomycetes</taxon>
        <taxon>Lulworthiomycetidae</taxon>
        <taxon>Lulworthiales</taxon>
        <taxon>Lulworthiaceae</taxon>
        <taxon>Zalerion</taxon>
    </lineage>
</organism>
<keyword evidence="2" id="KW-0472">Membrane</keyword>
<feature type="compositionally biased region" description="Gly residues" evidence="1">
    <location>
        <begin position="327"/>
        <end position="339"/>
    </location>
</feature>
<evidence type="ECO:0000313" key="5">
    <source>
        <dbReference type="EMBL" id="KAJ2906963.1"/>
    </source>
</evidence>
<dbReference type="PANTHER" id="PTHR28049">
    <property type="entry name" value="TRANSMEMBRANE PROTEIN YOR223W"/>
    <property type="match status" value="1"/>
</dbReference>
<dbReference type="Pfam" id="PF10302">
    <property type="entry name" value="Dsc3_N"/>
    <property type="match status" value="1"/>
</dbReference>
<feature type="compositionally biased region" description="Acidic residues" evidence="1">
    <location>
        <begin position="141"/>
        <end position="152"/>
    </location>
</feature>
<dbReference type="Pfam" id="PF13373">
    <property type="entry name" value="Dsc3_C"/>
    <property type="match status" value="1"/>
</dbReference>
<dbReference type="InterPro" id="IPR045226">
    <property type="entry name" value="Dsc3"/>
</dbReference>
<reference evidence="5" key="1">
    <citation type="submission" date="2022-07" db="EMBL/GenBank/DDBJ databases">
        <title>Draft genome sequence of Zalerion maritima ATCC 34329, a (micro)plastics degrading marine fungus.</title>
        <authorList>
            <person name="Paco A."/>
            <person name="Goncalves M.F.M."/>
            <person name="Rocha-Santos T.A.P."/>
            <person name="Alves A."/>
        </authorList>
    </citation>
    <scope>NUCLEOTIDE SEQUENCE</scope>
    <source>
        <strain evidence="5">ATCC 34329</strain>
    </source>
</reference>
<evidence type="ECO:0000313" key="6">
    <source>
        <dbReference type="Proteomes" id="UP001201980"/>
    </source>
</evidence>
<dbReference type="AlphaFoldDB" id="A0AAD5RZJ6"/>
<dbReference type="GO" id="GO:0044695">
    <property type="term" value="C:Dsc E3 ubiquitin ligase complex"/>
    <property type="evidence" value="ECO:0007669"/>
    <property type="project" value="InterPro"/>
</dbReference>
<dbReference type="PANTHER" id="PTHR28049:SF1">
    <property type="entry name" value="DSC E3 UBIQUITIN LIGASE COMPLEX SUBUNIT 3"/>
    <property type="match status" value="1"/>
</dbReference>
<evidence type="ECO:0008006" key="7">
    <source>
        <dbReference type="Google" id="ProtNLM"/>
    </source>
</evidence>
<evidence type="ECO:0000259" key="4">
    <source>
        <dbReference type="Pfam" id="PF13373"/>
    </source>
</evidence>
<dbReference type="Gene3D" id="3.10.20.90">
    <property type="entry name" value="Phosphatidylinositol 3-kinase Catalytic Subunit, Chain A, domain 1"/>
    <property type="match status" value="1"/>
</dbReference>
<keyword evidence="2" id="KW-0812">Transmembrane</keyword>
<feature type="compositionally biased region" description="Pro residues" evidence="1">
    <location>
        <begin position="1"/>
        <end position="11"/>
    </location>
</feature>
<accession>A0AAD5RZJ6</accession>
<evidence type="ECO:0000256" key="2">
    <source>
        <dbReference type="SAM" id="Phobius"/>
    </source>
</evidence>
<feature type="region of interest" description="Disordered" evidence="1">
    <location>
        <begin position="208"/>
        <end position="261"/>
    </location>
</feature>
<evidence type="ECO:0000256" key="1">
    <source>
        <dbReference type="SAM" id="MobiDB-lite"/>
    </source>
</evidence>
<gene>
    <name evidence="5" type="ORF">MKZ38_009826</name>
</gene>
<sequence length="407" mass="42407">MTPPPAGPSSPPSSSSSLSKIPLRSPPKPRLGLPSSPSPVPSEPALLLTIRPSLSLSDIHLDVLSPSSTPVAKLKQQIRERLGPTYSKRRIRLIYQGRILPDGSALSHVVRPPPPPPSASPSSFGGGKSRASTPAQHLNDDDVDSTEDDSDEELLRGNGKGRGVEGATSKPKPPSAKAKGKLPLPPPVRVYINASIGDVLSPSDLAEEAQLAAQKIPASSSSLSPSPVPSRRPPGGLRPSQGVGPAGEGPSTTPAPRGFDRLLTTGFSRSEVSSLRLQFRSIQASRHTADTMPSPDALRSMEDSWIDSNAFAPSATPNPADPDSINGGVGTGAAGGTAGGFEESDEPHRLLDIAIPAMAVGFFFPLGTFGWLTRQEGLWSTKWQFLALVGVFSSLIIGIVRTVAGDA</sequence>
<evidence type="ECO:0000259" key="3">
    <source>
        <dbReference type="Pfam" id="PF10302"/>
    </source>
</evidence>
<feature type="region of interest" description="Disordered" evidence="1">
    <location>
        <begin position="309"/>
        <end position="343"/>
    </location>
</feature>
<feature type="region of interest" description="Disordered" evidence="1">
    <location>
        <begin position="1"/>
        <end position="44"/>
    </location>
</feature>
<dbReference type="Proteomes" id="UP001201980">
    <property type="component" value="Unassembled WGS sequence"/>
</dbReference>
<name>A0AAD5RZJ6_9PEZI</name>
<feature type="transmembrane region" description="Helical" evidence="2">
    <location>
        <begin position="385"/>
        <end position="404"/>
    </location>
</feature>
<dbReference type="GO" id="GO:0005783">
    <property type="term" value="C:endoplasmic reticulum"/>
    <property type="evidence" value="ECO:0007669"/>
    <property type="project" value="TreeGrafter"/>
</dbReference>
<dbReference type="EMBL" id="JAKWBI020000007">
    <property type="protein sequence ID" value="KAJ2906963.1"/>
    <property type="molecule type" value="Genomic_DNA"/>
</dbReference>
<keyword evidence="6" id="KW-1185">Reference proteome</keyword>
<dbReference type="InterPro" id="IPR019413">
    <property type="entry name" value="Dsc3_ub-like_dom"/>
</dbReference>
<dbReference type="InterPro" id="IPR029071">
    <property type="entry name" value="Ubiquitin-like_domsf"/>
</dbReference>
<feature type="transmembrane region" description="Helical" evidence="2">
    <location>
        <begin position="353"/>
        <end position="373"/>
    </location>
</feature>
<keyword evidence="2" id="KW-1133">Transmembrane helix</keyword>
<feature type="domain" description="DSC E3 ubiquitin ligase complex subunit 3 ubiquitin-like" evidence="3">
    <location>
        <begin position="47"/>
        <end position="198"/>
    </location>
</feature>